<dbReference type="EMBL" id="MEWR01000011">
    <property type="protein sequence ID" value="OGC82107.1"/>
    <property type="molecule type" value="Genomic_DNA"/>
</dbReference>
<dbReference type="PROSITE" id="PS51384">
    <property type="entry name" value="FAD_FR"/>
    <property type="match status" value="1"/>
</dbReference>
<dbReference type="CDD" id="cd00322">
    <property type="entry name" value="FNR_like"/>
    <property type="match status" value="1"/>
</dbReference>
<organism evidence="2 3">
    <name type="scientific">Candidatus Abawacabacteria bacterium RBG_16_42_10</name>
    <dbReference type="NCBI Taxonomy" id="1817814"/>
    <lineage>
        <taxon>Bacteria</taxon>
        <taxon>Candidatus Abawacaibacteriota</taxon>
    </lineage>
</organism>
<dbReference type="Gene3D" id="2.40.30.10">
    <property type="entry name" value="Translation factors"/>
    <property type="match status" value="1"/>
</dbReference>
<dbReference type="Pfam" id="PF00175">
    <property type="entry name" value="NAD_binding_1"/>
    <property type="match status" value="1"/>
</dbReference>
<dbReference type="PANTHER" id="PTHR47354:SF5">
    <property type="entry name" value="PROTEIN RFBI"/>
    <property type="match status" value="1"/>
</dbReference>
<dbReference type="InterPro" id="IPR050415">
    <property type="entry name" value="MRET"/>
</dbReference>
<dbReference type="InterPro" id="IPR039261">
    <property type="entry name" value="FNR_nucleotide-bd"/>
</dbReference>
<dbReference type="InterPro" id="IPR001709">
    <property type="entry name" value="Flavoprot_Pyr_Nucl_cyt_Rdtase"/>
</dbReference>
<protein>
    <recommendedName>
        <fullName evidence="1">FAD-binding FR-type domain-containing protein</fullName>
    </recommendedName>
</protein>
<dbReference type="Proteomes" id="UP000177614">
    <property type="component" value="Unassembled WGS sequence"/>
</dbReference>
<dbReference type="InterPro" id="IPR008333">
    <property type="entry name" value="Cbr1-like_FAD-bd_dom"/>
</dbReference>
<dbReference type="Pfam" id="PF00970">
    <property type="entry name" value="FAD_binding_6"/>
    <property type="match status" value="1"/>
</dbReference>
<dbReference type="PRINTS" id="PR00371">
    <property type="entry name" value="FPNCR"/>
</dbReference>
<dbReference type="Gene3D" id="3.40.50.80">
    <property type="entry name" value="Nucleotide-binding domain of ferredoxin-NADP reductase (FNR) module"/>
    <property type="match status" value="1"/>
</dbReference>
<proteinExistence type="predicted"/>
<accession>A0A1F4XK91</accession>
<dbReference type="PRINTS" id="PR00410">
    <property type="entry name" value="PHEHYDRXLASE"/>
</dbReference>
<comment type="caution">
    <text evidence="2">The sequence shown here is derived from an EMBL/GenBank/DDBJ whole genome shotgun (WGS) entry which is preliminary data.</text>
</comment>
<dbReference type="AlphaFoldDB" id="A0A1F4XK91"/>
<evidence type="ECO:0000313" key="3">
    <source>
        <dbReference type="Proteomes" id="UP000177614"/>
    </source>
</evidence>
<evidence type="ECO:0000313" key="2">
    <source>
        <dbReference type="EMBL" id="OGC82107.1"/>
    </source>
</evidence>
<dbReference type="SUPFAM" id="SSF52343">
    <property type="entry name" value="Ferredoxin reductase-like, C-terminal NADP-linked domain"/>
    <property type="match status" value="1"/>
</dbReference>
<dbReference type="InterPro" id="IPR001433">
    <property type="entry name" value="OxRdtase_FAD/NAD-bd"/>
</dbReference>
<gene>
    <name evidence="2" type="ORF">A2V81_03075</name>
</gene>
<dbReference type="SUPFAM" id="SSF63380">
    <property type="entry name" value="Riboflavin synthase domain-like"/>
    <property type="match status" value="1"/>
</dbReference>
<dbReference type="InterPro" id="IPR017938">
    <property type="entry name" value="Riboflavin_synthase-like_b-brl"/>
</dbReference>
<dbReference type="PANTHER" id="PTHR47354">
    <property type="entry name" value="NADH OXIDOREDUCTASE HCR"/>
    <property type="match status" value="1"/>
</dbReference>
<sequence>MPAFDIRAKVVSNVRVTDNVCVLTFAMIEPQELQFKAGQYLFVHASERVLRPFSISSSPDNITTFEFCIEVIPDGVASNYLWNLKEHDEVLLKGVFGSFVYHKDPDIEEIFMIATGTGIAPIKSMLLYELNHGEKRPTHLLFGESMAKDFYYLDIFAELIKKYPNLTCDLCASRDQKEGYINGRVQTALEKYFPIGKKSSFYICGGRQMIMDVSDLIIKNGGDAKHIYHEKFF</sequence>
<dbReference type="InterPro" id="IPR017927">
    <property type="entry name" value="FAD-bd_FR_type"/>
</dbReference>
<reference evidence="2 3" key="1">
    <citation type="journal article" date="2016" name="Nat. Commun.">
        <title>Thousands of microbial genomes shed light on interconnected biogeochemical processes in an aquifer system.</title>
        <authorList>
            <person name="Anantharaman K."/>
            <person name="Brown C.T."/>
            <person name="Hug L.A."/>
            <person name="Sharon I."/>
            <person name="Castelle C.J."/>
            <person name="Probst A.J."/>
            <person name="Thomas B.C."/>
            <person name="Singh A."/>
            <person name="Wilkins M.J."/>
            <person name="Karaoz U."/>
            <person name="Brodie E.L."/>
            <person name="Williams K.H."/>
            <person name="Hubbard S.S."/>
            <person name="Banfield J.F."/>
        </authorList>
    </citation>
    <scope>NUCLEOTIDE SEQUENCE [LARGE SCALE GENOMIC DNA]</scope>
</reference>
<feature type="domain" description="FAD-binding FR-type" evidence="1">
    <location>
        <begin position="3"/>
        <end position="102"/>
    </location>
</feature>
<evidence type="ECO:0000259" key="1">
    <source>
        <dbReference type="PROSITE" id="PS51384"/>
    </source>
</evidence>
<name>A0A1F4XK91_9BACT</name>
<dbReference type="STRING" id="1817814.A2V81_03075"/>
<dbReference type="GO" id="GO:0016491">
    <property type="term" value="F:oxidoreductase activity"/>
    <property type="evidence" value="ECO:0007669"/>
    <property type="project" value="InterPro"/>
</dbReference>